<name>A0AAD4QGC1_9AGAM</name>
<dbReference type="SUPFAM" id="SSF64484">
    <property type="entry name" value="beta and beta-prime subunits of DNA dependent RNA-polymerase"/>
    <property type="match status" value="1"/>
</dbReference>
<dbReference type="Proteomes" id="UP001201163">
    <property type="component" value="Unassembled WGS sequence"/>
</dbReference>
<dbReference type="GO" id="GO:0003677">
    <property type="term" value="F:DNA binding"/>
    <property type="evidence" value="ECO:0007669"/>
    <property type="project" value="InterPro"/>
</dbReference>
<dbReference type="Pfam" id="PF04563">
    <property type="entry name" value="RNA_pol_Rpb2_1"/>
    <property type="match status" value="1"/>
</dbReference>
<feature type="domain" description="RNA polymerase Rpb2" evidence="17">
    <location>
        <begin position="1100"/>
        <end position="1185"/>
    </location>
</feature>
<dbReference type="Gene3D" id="2.40.270.10">
    <property type="entry name" value="DNA-directed RNA polymerase, subunit 2, domain 6"/>
    <property type="match status" value="1"/>
</dbReference>
<evidence type="ECO:0000256" key="7">
    <source>
        <dbReference type="ARBA" id="ARBA00022723"/>
    </source>
</evidence>
<evidence type="ECO:0000259" key="18">
    <source>
        <dbReference type="Pfam" id="PF04561"/>
    </source>
</evidence>
<dbReference type="FunFam" id="2.40.50.150:FF:000002">
    <property type="entry name" value="DNA-directed RNA polymerase subunit beta"/>
    <property type="match status" value="1"/>
</dbReference>
<dbReference type="Gene3D" id="3.90.1800.10">
    <property type="entry name" value="RNA polymerase alpha subunit dimerisation domain"/>
    <property type="match status" value="1"/>
</dbReference>
<comment type="subunit">
    <text evidence="3">Component of the RNA polymerase II (Pol II) complex consisting of 12 subunits.</text>
</comment>
<keyword evidence="7" id="KW-0479">Metal-binding</keyword>
<dbReference type="Pfam" id="PF04561">
    <property type="entry name" value="RNA_pol_Rpb2_2"/>
    <property type="match status" value="1"/>
</dbReference>
<evidence type="ECO:0000259" key="17">
    <source>
        <dbReference type="Pfam" id="PF04560"/>
    </source>
</evidence>
<evidence type="ECO:0000256" key="3">
    <source>
        <dbReference type="ARBA" id="ARBA00011730"/>
    </source>
</evidence>
<evidence type="ECO:0000259" key="20">
    <source>
        <dbReference type="Pfam" id="PF04565"/>
    </source>
</evidence>
<dbReference type="Pfam" id="PF04560">
    <property type="entry name" value="RNA_pol_Rpb2_7"/>
    <property type="match status" value="1"/>
</dbReference>
<keyword evidence="8" id="KW-0863">Zinc-finger</keyword>
<dbReference type="InterPro" id="IPR007647">
    <property type="entry name" value="RNA_pol_Rpb2_5"/>
</dbReference>
<dbReference type="EC" id="2.7.7.6" evidence="14"/>
<evidence type="ECO:0000256" key="4">
    <source>
        <dbReference type="ARBA" id="ARBA00022478"/>
    </source>
</evidence>
<evidence type="ECO:0000256" key="6">
    <source>
        <dbReference type="ARBA" id="ARBA00022695"/>
    </source>
</evidence>
<dbReference type="GO" id="GO:0006351">
    <property type="term" value="P:DNA-templated transcription"/>
    <property type="evidence" value="ECO:0007669"/>
    <property type="project" value="InterPro"/>
</dbReference>
<feature type="region of interest" description="Disordered" evidence="15">
    <location>
        <begin position="1"/>
        <end position="25"/>
    </location>
</feature>
<protein>
    <recommendedName>
        <fullName evidence="14">DNA-directed RNA polymerase subunit beta</fullName>
        <ecNumber evidence="14">2.7.7.6</ecNumber>
    </recommendedName>
</protein>
<feature type="domain" description="RNA polymerase Rpb2" evidence="22">
    <location>
        <begin position="657"/>
        <end position="731"/>
    </location>
</feature>
<dbReference type="GO" id="GO:0032549">
    <property type="term" value="F:ribonucleoside binding"/>
    <property type="evidence" value="ECO:0007669"/>
    <property type="project" value="InterPro"/>
</dbReference>
<evidence type="ECO:0000313" key="24">
    <source>
        <dbReference type="Proteomes" id="UP001201163"/>
    </source>
</evidence>
<keyword evidence="11 14" id="KW-0804">Transcription</keyword>
<dbReference type="InterPro" id="IPR014724">
    <property type="entry name" value="RNA_pol_RPB2_OB-fold"/>
</dbReference>
<dbReference type="InterPro" id="IPR037034">
    <property type="entry name" value="RNA_pol_Rpb2_2_sf"/>
</dbReference>
<dbReference type="Gene3D" id="3.90.1100.10">
    <property type="match status" value="1"/>
</dbReference>
<comment type="subcellular location">
    <subcellularLocation>
        <location evidence="1">Nucleus</location>
    </subcellularLocation>
</comment>
<evidence type="ECO:0000256" key="12">
    <source>
        <dbReference type="ARBA" id="ARBA00023242"/>
    </source>
</evidence>
<dbReference type="EMBL" id="JAKELL010000007">
    <property type="protein sequence ID" value="KAH8997335.1"/>
    <property type="molecule type" value="Genomic_DNA"/>
</dbReference>
<feature type="region of interest" description="Disordered" evidence="15">
    <location>
        <begin position="887"/>
        <end position="915"/>
    </location>
</feature>
<keyword evidence="6 14" id="KW-0548">Nucleotidyltransferase</keyword>
<feature type="domain" description="RNA polymerase Rpb2" evidence="20">
    <location>
        <begin position="484"/>
        <end position="548"/>
    </location>
</feature>
<dbReference type="PROSITE" id="PS01166">
    <property type="entry name" value="RNA_POL_BETA"/>
    <property type="match status" value="1"/>
</dbReference>
<dbReference type="FunFam" id="3.90.1100.10:FF:000003">
    <property type="entry name" value="DNA-directed RNA polymerase subunit beta"/>
    <property type="match status" value="1"/>
</dbReference>
<feature type="domain" description="RNA polymerase Rpb2" evidence="18">
    <location>
        <begin position="232"/>
        <end position="422"/>
    </location>
</feature>
<evidence type="ECO:0000259" key="22">
    <source>
        <dbReference type="Pfam" id="PF04567"/>
    </source>
</evidence>
<feature type="domain" description="RNA polymerase beta subunit protrusion" evidence="19">
    <location>
        <begin position="49"/>
        <end position="470"/>
    </location>
</feature>
<dbReference type="InterPro" id="IPR007645">
    <property type="entry name" value="RNA_pol_Rpb2_3"/>
</dbReference>
<evidence type="ECO:0000256" key="14">
    <source>
        <dbReference type="RuleBase" id="RU363031"/>
    </source>
</evidence>
<dbReference type="Gene3D" id="3.90.1070.20">
    <property type="match status" value="1"/>
</dbReference>
<dbReference type="Pfam" id="PF04565">
    <property type="entry name" value="RNA_pol_Rpb2_3"/>
    <property type="match status" value="1"/>
</dbReference>
<comment type="function">
    <text evidence="14">DNA-dependent RNA polymerase catalyzes the transcription of DNA into RNA using the four ribonucleoside triphosphates as substrates.</text>
</comment>
<dbReference type="CDD" id="cd00653">
    <property type="entry name" value="RNA_pol_B_RPB2"/>
    <property type="match status" value="1"/>
</dbReference>
<dbReference type="FunFam" id="3.90.1800.10:FF:000002">
    <property type="entry name" value="DNA-directed RNA polymerase subunit beta"/>
    <property type="match status" value="1"/>
</dbReference>
<comment type="similarity">
    <text evidence="2 13">Belongs to the RNA polymerase beta chain family.</text>
</comment>
<dbReference type="InterPro" id="IPR007641">
    <property type="entry name" value="RNA_pol_Rpb2_7"/>
</dbReference>
<comment type="catalytic activity">
    <reaction evidence="14">
        <text>RNA(n) + a ribonucleoside 5'-triphosphate = RNA(n+1) + diphosphate</text>
        <dbReference type="Rhea" id="RHEA:21248"/>
        <dbReference type="Rhea" id="RHEA-COMP:14527"/>
        <dbReference type="Rhea" id="RHEA-COMP:17342"/>
        <dbReference type="ChEBI" id="CHEBI:33019"/>
        <dbReference type="ChEBI" id="CHEBI:61557"/>
        <dbReference type="ChEBI" id="CHEBI:140395"/>
        <dbReference type="EC" id="2.7.7.6"/>
    </reaction>
</comment>
<evidence type="ECO:0000256" key="2">
    <source>
        <dbReference type="ARBA" id="ARBA00006835"/>
    </source>
</evidence>
<keyword evidence="9" id="KW-0862">Zinc</keyword>
<dbReference type="InterPro" id="IPR007642">
    <property type="entry name" value="RNA_pol_Rpb2_2"/>
</dbReference>
<dbReference type="InterPro" id="IPR037033">
    <property type="entry name" value="DNA-dir_RNAP_su2_hyb_sf"/>
</dbReference>
<dbReference type="Pfam" id="PF00562">
    <property type="entry name" value="RNA_pol_Rpb2_6"/>
    <property type="match status" value="1"/>
</dbReference>
<keyword evidence="10" id="KW-0460">Magnesium</keyword>
<evidence type="ECO:0000256" key="8">
    <source>
        <dbReference type="ARBA" id="ARBA00022771"/>
    </source>
</evidence>
<dbReference type="NCBIfam" id="NF007175">
    <property type="entry name" value="PRK09606.1"/>
    <property type="match status" value="1"/>
</dbReference>
<proteinExistence type="inferred from homology"/>
<comment type="caution">
    <text evidence="23">The sequence shown here is derived from an EMBL/GenBank/DDBJ whole genome shotgun (WGS) entry which is preliminary data.</text>
</comment>
<dbReference type="InterPro" id="IPR007644">
    <property type="entry name" value="RNA_pol_bsu_protrusion"/>
</dbReference>
<dbReference type="FunFam" id="3.90.1110.10:FF:000003">
    <property type="entry name" value="DNA-directed RNA polymerase subunit beta"/>
    <property type="match status" value="1"/>
</dbReference>
<evidence type="ECO:0000256" key="11">
    <source>
        <dbReference type="ARBA" id="ARBA00023163"/>
    </source>
</evidence>
<accession>A0AAD4QGC1</accession>
<evidence type="ECO:0000256" key="1">
    <source>
        <dbReference type="ARBA" id="ARBA00004123"/>
    </source>
</evidence>
<dbReference type="Pfam" id="PF04567">
    <property type="entry name" value="RNA_pol_Rpb2_5"/>
    <property type="match status" value="1"/>
</dbReference>
<evidence type="ECO:0000313" key="23">
    <source>
        <dbReference type="EMBL" id="KAH8997335.1"/>
    </source>
</evidence>
<evidence type="ECO:0000256" key="5">
    <source>
        <dbReference type="ARBA" id="ARBA00022679"/>
    </source>
</evidence>
<dbReference type="GO" id="GO:0005654">
    <property type="term" value="C:nucleoplasm"/>
    <property type="evidence" value="ECO:0007669"/>
    <property type="project" value="UniProtKB-ARBA"/>
</dbReference>
<dbReference type="InterPro" id="IPR015712">
    <property type="entry name" value="DNA-dir_RNA_pol_su2"/>
</dbReference>
<dbReference type="PANTHER" id="PTHR20856">
    <property type="entry name" value="DNA-DIRECTED RNA POLYMERASE I SUBUNIT 2"/>
    <property type="match status" value="1"/>
</dbReference>
<dbReference type="AlphaFoldDB" id="A0AAD4QGC1"/>
<evidence type="ECO:0000256" key="10">
    <source>
        <dbReference type="ARBA" id="ARBA00022842"/>
    </source>
</evidence>
<feature type="compositionally biased region" description="Acidic residues" evidence="15">
    <location>
        <begin position="12"/>
        <end position="25"/>
    </location>
</feature>
<sequence length="1193" mass="134860">MSAAASPTAEPEPFEDPAYDAGLDLDEDGEEITQEDCWTVISSFFEEKGLVRQQLDSFDEFVQNSMQELVEENADLVLDQADQHSGHDSDVTRRYELHFGQIYLSRPTITEMDGSVVPVFPQEARLRNLTYSAPIYLEVFRKFSIGREDPDGQPGDMNWETELEDKPQADNPKVWIGKVRSLCLIMLRSTFCILSGLGERELYDLNECPYDSGGYFIINGSEKVLIAQERMATNHVYVFAKAQPSPINFLAEIRSAVEKGGKTISQFQVKMFHRNQEKTSGNVMKATIPYIKVDIPIWVVFRALGVMSDRDILEHICYDMQDMQMLEMLKPCIDDGFVIQDRDIALDFIGNRGTTTGLSRERRIRYAQEILQKEMLPHVSMSEGSESKKAYFFGYMIHRLLLAAMERRELDDRDHFGKKRLDLAGPLLANLFRMLFIKLTRDVYRHLQKCVETHKEFNLNLAIKHNTITNDQKKAMSAKAGVSQVLNRYTYASTLSHLRRCNTPLGREGKIAKPRQLHNTHWGMVCPAETPEGQACGLVKNLALMATISVGSMSGPIIDFLEEWGLESLEENAHSSTLTTKVFVNGVWMGVHRDPTNLIETLKKLRRKDDVHPEVSIVRDIRERELRLYTDPGRVLQKKHVRWLNQGTTDEGEDFKWQHLAKSGVIEMLDAEEEETVMICMTPEDLETARLQGRGIQSIASTNADFDPAARLKPSPGKSSPHIWTHCEIHPSMILGICASIIPFPDHNQASLSVLILVSPMGIYLTNFLVRMDTMANILYYPQKPLATTRSMEYLKFRELPAGQNAIVAILCYSGYNQEDSVIMNQSSIDRGLFRSIYYRGVTPLEEFEKPTRETTLRMKHGTYDKLEDDGLVAPGTGVAGEDIIIGKTAPLPPDNEELGQRTRTHNRRDVSTPLKSTENGIVDQVLITTNSEGQKFVKIRVRSSRIPQIGDKFASRHGQKGTIGITYRQEDMPFTCEGITPDLIINPHAIPSRMTIGHLVECLLSKVATLIGNEGDATPFTDLTVESVSTFLRQQGYQSRGLEVMYHGHTGKKLQAQVYLGPTYYQRLKHMVEDKIHSRARGPVQILTRQPVEGRSRDGGLRFGEMERDCMISHGVAAFLKERLFDASDAYRVHVCDICGLTAIANLCRACKTKTSCSQIFIPYAAKLLFQELQSMNIAARLYTTSSGRIRE</sequence>
<dbReference type="GO" id="GO:0008270">
    <property type="term" value="F:zinc ion binding"/>
    <property type="evidence" value="ECO:0007669"/>
    <property type="project" value="UniProtKB-KW"/>
</dbReference>
<dbReference type="FunFam" id="3.90.1070.20:FF:000001">
    <property type="entry name" value="DNA-directed RNA polymerase subunit beta"/>
    <property type="match status" value="1"/>
</dbReference>
<evidence type="ECO:0000259" key="21">
    <source>
        <dbReference type="Pfam" id="PF04566"/>
    </source>
</evidence>
<keyword evidence="4 14" id="KW-0240">DNA-directed RNA polymerase</keyword>
<dbReference type="InterPro" id="IPR007646">
    <property type="entry name" value="RNA_pol_Rpb2_4"/>
</dbReference>
<keyword evidence="12" id="KW-0539">Nucleus</keyword>
<dbReference type="GO" id="GO:0000428">
    <property type="term" value="C:DNA-directed RNA polymerase complex"/>
    <property type="evidence" value="ECO:0007669"/>
    <property type="project" value="UniProtKB-KW"/>
</dbReference>
<feature type="domain" description="RNA polymerase Rpb2" evidence="21">
    <location>
        <begin position="582"/>
        <end position="636"/>
    </location>
</feature>
<organism evidence="23 24">
    <name type="scientific">Lactarius akahatsu</name>
    <dbReference type="NCBI Taxonomy" id="416441"/>
    <lineage>
        <taxon>Eukaryota</taxon>
        <taxon>Fungi</taxon>
        <taxon>Dikarya</taxon>
        <taxon>Basidiomycota</taxon>
        <taxon>Agaricomycotina</taxon>
        <taxon>Agaricomycetes</taxon>
        <taxon>Russulales</taxon>
        <taxon>Russulaceae</taxon>
        <taxon>Lactarius</taxon>
    </lineage>
</organism>
<evidence type="ECO:0000259" key="19">
    <source>
        <dbReference type="Pfam" id="PF04563"/>
    </source>
</evidence>
<evidence type="ECO:0000259" key="16">
    <source>
        <dbReference type="Pfam" id="PF00562"/>
    </source>
</evidence>
<evidence type="ECO:0000256" key="15">
    <source>
        <dbReference type="SAM" id="MobiDB-lite"/>
    </source>
</evidence>
<feature type="domain" description="DNA-directed RNA polymerase subunit 2 hybrid-binding" evidence="16">
    <location>
        <begin position="738"/>
        <end position="1098"/>
    </location>
</feature>
<reference evidence="23" key="1">
    <citation type="submission" date="2022-01" db="EMBL/GenBank/DDBJ databases">
        <title>Comparative genomics reveals a dynamic genome evolution in the ectomycorrhizal milk-cap (Lactarius) mushrooms.</title>
        <authorList>
            <consortium name="DOE Joint Genome Institute"/>
            <person name="Lebreton A."/>
            <person name="Tang N."/>
            <person name="Kuo A."/>
            <person name="LaButti K."/>
            <person name="Drula E."/>
            <person name="Barry K."/>
            <person name="Clum A."/>
            <person name="Lipzen A."/>
            <person name="Mousain D."/>
            <person name="Ng V."/>
            <person name="Wang R."/>
            <person name="Wang X."/>
            <person name="Dai Y."/>
            <person name="Henrissat B."/>
            <person name="Grigoriev I.V."/>
            <person name="Guerin-Laguette A."/>
            <person name="Yu F."/>
            <person name="Martin F.M."/>
        </authorList>
    </citation>
    <scope>NUCLEOTIDE SEQUENCE</scope>
    <source>
        <strain evidence="23">QP</strain>
    </source>
</reference>
<gene>
    <name evidence="23" type="ORF">EDB92DRAFT_1839254</name>
</gene>
<feature type="compositionally biased region" description="Low complexity" evidence="15">
    <location>
        <begin position="1"/>
        <end position="11"/>
    </location>
</feature>
<dbReference type="Gene3D" id="3.90.1110.10">
    <property type="entry name" value="RNA polymerase Rpb2, domain 2"/>
    <property type="match status" value="1"/>
</dbReference>
<evidence type="ECO:0000256" key="13">
    <source>
        <dbReference type="RuleBase" id="RU000434"/>
    </source>
</evidence>
<dbReference type="InterPro" id="IPR007121">
    <property type="entry name" value="RNA_pol_bsu_CS"/>
</dbReference>
<keyword evidence="5 14" id="KW-0808">Transferase</keyword>
<dbReference type="Pfam" id="PF04566">
    <property type="entry name" value="RNA_pol_Rpb2_4"/>
    <property type="match status" value="1"/>
</dbReference>
<dbReference type="GO" id="GO:0003899">
    <property type="term" value="F:DNA-directed RNA polymerase activity"/>
    <property type="evidence" value="ECO:0007669"/>
    <property type="project" value="UniProtKB-EC"/>
</dbReference>
<keyword evidence="24" id="KW-1185">Reference proteome</keyword>
<evidence type="ECO:0000256" key="9">
    <source>
        <dbReference type="ARBA" id="ARBA00022833"/>
    </source>
</evidence>
<dbReference type="InterPro" id="IPR007120">
    <property type="entry name" value="DNA-dir_RNAP_su2_dom"/>
</dbReference>
<dbReference type="Gene3D" id="2.40.50.150">
    <property type="match status" value="1"/>
</dbReference>